<evidence type="ECO:0000313" key="1">
    <source>
        <dbReference type="EMBL" id="KAI5661340.1"/>
    </source>
</evidence>
<organism evidence="1 2">
    <name type="scientific">Catharanthus roseus</name>
    <name type="common">Madagascar periwinkle</name>
    <name type="synonym">Vinca rosea</name>
    <dbReference type="NCBI Taxonomy" id="4058"/>
    <lineage>
        <taxon>Eukaryota</taxon>
        <taxon>Viridiplantae</taxon>
        <taxon>Streptophyta</taxon>
        <taxon>Embryophyta</taxon>
        <taxon>Tracheophyta</taxon>
        <taxon>Spermatophyta</taxon>
        <taxon>Magnoliopsida</taxon>
        <taxon>eudicotyledons</taxon>
        <taxon>Gunneridae</taxon>
        <taxon>Pentapetalae</taxon>
        <taxon>asterids</taxon>
        <taxon>lamiids</taxon>
        <taxon>Gentianales</taxon>
        <taxon>Apocynaceae</taxon>
        <taxon>Rauvolfioideae</taxon>
        <taxon>Vinceae</taxon>
        <taxon>Catharanthinae</taxon>
        <taxon>Catharanthus</taxon>
    </lineage>
</organism>
<name>A0ACC0AM39_CATRO</name>
<comment type="caution">
    <text evidence="1">The sequence shown here is derived from an EMBL/GenBank/DDBJ whole genome shotgun (WGS) entry which is preliminary data.</text>
</comment>
<protein>
    <submittedName>
        <fullName evidence="1">Uncharacterized protein</fullName>
    </submittedName>
</protein>
<reference evidence="2" key="1">
    <citation type="journal article" date="2023" name="Nat. Plants">
        <title>Single-cell RNA sequencing provides a high-resolution roadmap for understanding the multicellular compartmentation of specialized metabolism.</title>
        <authorList>
            <person name="Sun S."/>
            <person name="Shen X."/>
            <person name="Li Y."/>
            <person name="Li Y."/>
            <person name="Wang S."/>
            <person name="Li R."/>
            <person name="Zhang H."/>
            <person name="Shen G."/>
            <person name="Guo B."/>
            <person name="Wei J."/>
            <person name="Xu J."/>
            <person name="St-Pierre B."/>
            <person name="Chen S."/>
            <person name="Sun C."/>
        </authorList>
    </citation>
    <scope>NUCLEOTIDE SEQUENCE [LARGE SCALE GENOMIC DNA]</scope>
</reference>
<proteinExistence type="predicted"/>
<accession>A0ACC0AM39</accession>
<dbReference type="EMBL" id="CM044705">
    <property type="protein sequence ID" value="KAI5661340.1"/>
    <property type="molecule type" value="Genomic_DNA"/>
</dbReference>
<gene>
    <name evidence="1" type="ORF">M9H77_20663</name>
</gene>
<sequence>MYYEDYKDLHLVLRAEDVQGLKHIVQTLRSTDHFQDCVQIYITRRKDTINMSCNHLLKKRNVEASARSQELSINPTLGGTTHRLTECVISHIDLVLTYSESFSDWNGALEKDSNDLAASESPLKSHFTRIIAFLIYNLRDKSKFYDYEGLGHMFLMNNIHSVAQKIESSQDLQEILGCNYMMELSNKVEESMTDYMKTTWSGVLEYLSEKKSKRQGNWSSLLGKSNNRDVKKKFEIFNNVIENVHQKHEEMLVKDRELRQKLHKSILEKLIPAYEGFIEKYKSQIDKFQNIKYSNEESFLIGSWLLVHAIRAELVFEPNLRFGLNFVVGLSDGRWLLLTVVLPSGNVYVSACSSGLKYRLYPVEGFRRVVTCFGDTMESATVKVDDPTLKSSWTTRKWLPSPPMKLDAELQHYREIIDCYPVQLRNRESKPVKGLREQFVQAGVDSDEIYNFLGKDPFVQAGGSSNASKRPYEFEGDCFSVCHTNNGKSVNLSFKDVPVPKVDDPFFYKYPFLKLDTRGEEILFCFNWNLNMNDLTIDPRVCTEMLDHIVLPRDRIFGSQISSEELMTYFSATLMQVNIEGKVPFLEVTADEKENLRKLLLESASVEWLLGLVLNKEGQLNPQLVNGSNSFLRDDADDLDGEVLFVRSGAVTEVFCLLGDFFIREEEACPPKISGASTSALPSIPAPLENPIDVDGNGCVVLLEESLQDMDSSDHPFDKLSVIAELFFVQ</sequence>
<keyword evidence="2" id="KW-1185">Reference proteome</keyword>
<evidence type="ECO:0000313" key="2">
    <source>
        <dbReference type="Proteomes" id="UP001060085"/>
    </source>
</evidence>
<dbReference type="Proteomes" id="UP001060085">
    <property type="component" value="Linkage Group LG05"/>
</dbReference>